<sequence>MDDQKSTKNKVPLPPGPRGLPIVGYLPFLNSNLHVCFANLAKTYGPIIKLQLGSKACIVLSSATVAKEVLKDNDIVFANRDVPAVAASPGAYGGVDIIWSPYGEHWRMLRKICVGGLLSTARLEFLYDLRRREVRDMVNQIYTNAGQPVDIGENSLLTFFHVITSMLWGGTDEKGRRKRVSLEFREITEKYLILFGELNVSDLFPALAMFDLQGKERKLKRLHVWFDRMFDVVIDKKLKMEREGNWNTDIGKKDFLQVLLEFKDQEEHKTPFTITHIKSLFMYHGLRAKPLMMLIAPRESEFIPSFAILKNWACLRPTSIAKSSWKMTEGLDKLPAHPKRTFILTIETPKKKKLQNMYKNSETQRPRVKMSSYLHTSAKNKNATSFLMNFGREG</sequence>
<evidence type="ECO:0008006" key="3">
    <source>
        <dbReference type="Google" id="ProtNLM"/>
    </source>
</evidence>
<dbReference type="InterPro" id="IPR001128">
    <property type="entry name" value="Cyt_P450"/>
</dbReference>
<dbReference type="InterPro" id="IPR002401">
    <property type="entry name" value="Cyt_P450_E_grp-I"/>
</dbReference>
<dbReference type="PRINTS" id="PR00463">
    <property type="entry name" value="EP450I"/>
</dbReference>
<dbReference type="InterPro" id="IPR036396">
    <property type="entry name" value="Cyt_P450_sf"/>
</dbReference>
<dbReference type="PANTHER" id="PTHR47951:SF3">
    <property type="entry name" value="CYTOCHROME P450, FAMILY 706, SUBFAMILY A, POLYPEPTIDE 4"/>
    <property type="match status" value="1"/>
</dbReference>
<dbReference type="GO" id="GO:0005506">
    <property type="term" value="F:iron ion binding"/>
    <property type="evidence" value="ECO:0007669"/>
    <property type="project" value="InterPro"/>
</dbReference>
<dbReference type="GO" id="GO:0044550">
    <property type="term" value="P:secondary metabolite biosynthetic process"/>
    <property type="evidence" value="ECO:0007669"/>
    <property type="project" value="UniProtKB-ARBA"/>
</dbReference>
<proteinExistence type="predicted"/>
<keyword evidence="2" id="KW-1185">Reference proteome</keyword>
<accession>A0A835M5H1</accession>
<dbReference type="OrthoDB" id="2789670at2759"/>
<dbReference type="Pfam" id="PF00067">
    <property type="entry name" value="p450"/>
    <property type="match status" value="1"/>
</dbReference>
<evidence type="ECO:0000313" key="1">
    <source>
        <dbReference type="EMBL" id="KAF9617137.1"/>
    </source>
</evidence>
<dbReference type="EMBL" id="JADFTS010000003">
    <property type="protein sequence ID" value="KAF9617137.1"/>
    <property type="molecule type" value="Genomic_DNA"/>
</dbReference>
<organism evidence="1 2">
    <name type="scientific">Coptis chinensis</name>
    <dbReference type="NCBI Taxonomy" id="261450"/>
    <lineage>
        <taxon>Eukaryota</taxon>
        <taxon>Viridiplantae</taxon>
        <taxon>Streptophyta</taxon>
        <taxon>Embryophyta</taxon>
        <taxon>Tracheophyta</taxon>
        <taxon>Spermatophyta</taxon>
        <taxon>Magnoliopsida</taxon>
        <taxon>Ranunculales</taxon>
        <taxon>Ranunculaceae</taxon>
        <taxon>Coptidoideae</taxon>
        <taxon>Coptis</taxon>
    </lineage>
</organism>
<name>A0A835M5H1_9MAGN</name>
<evidence type="ECO:0000313" key="2">
    <source>
        <dbReference type="Proteomes" id="UP000631114"/>
    </source>
</evidence>
<dbReference type="GO" id="GO:0004497">
    <property type="term" value="F:monooxygenase activity"/>
    <property type="evidence" value="ECO:0007669"/>
    <property type="project" value="InterPro"/>
</dbReference>
<dbReference type="SUPFAM" id="SSF48264">
    <property type="entry name" value="Cytochrome P450"/>
    <property type="match status" value="1"/>
</dbReference>
<comment type="caution">
    <text evidence="1">The sequence shown here is derived from an EMBL/GenBank/DDBJ whole genome shotgun (WGS) entry which is preliminary data.</text>
</comment>
<dbReference type="AlphaFoldDB" id="A0A835M5H1"/>
<gene>
    <name evidence="1" type="ORF">IFM89_034288</name>
</gene>
<dbReference type="PANTHER" id="PTHR47951">
    <property type="entry name" value="OS08G0547900 PROTEIN"/>
    <property type="match status" value="1"/>
</dbReference>
<dbReference type="Proteomes" id="UP000631114">
    <property type="component" value="Unassembled WGS sequence"/>
</dbReference>
<dbReference type="GO" id="GO:0020037">
    <property type="term" value="F:heme binding"/>
    <property type="evidence" value="ECO:0007669"/>
    <property type="project" value="InterPro"/>
</dbReference>
<protein>
    <recommendedName>
        <fullName evidence="3">Cytochrome P450</fullName>
    </recommendedName>
</protein>
<dbReference type="Gene3D" id="1.10.630.10">
    <property type="entry name" value="Cytochrome P450"/>
    <property type="match status" value="1"/>
</dbReference>
<reference evidence="1 2" key="1">
    <citation type="submission" date="2020-10" db="EMBL/GenBank/DDBJ databases">
        <title>The Coptis chinensis genome and diversification of protoberbering-type alkaloids.</title>
        <authorList>
            <person name="Wang B."/>
            <person name="Shu S."/>
            <person name="Song C."/>
            <person name="Liu Y."/>
        </authorList>
    </citation>
    <scope>NUCLEOTIDE SEQUENCE [LARGE SCALE GENOMIC DNA]</scope>
    <source>
        <strain evidence="1">HL-2020</strain>
        <tissue evidence="1">Leaf</tissue>
    </source>
</reference>
<dbReference type="GO" id="GO:0016705">
    <property type="term" value="F:oxidoreductase activity, acting on paired donors, with incorporation or reduction of molecular oxygen"/>
    <property type="evidence" value="ECO:0007669"/>
    <property type="project" value="InterPro"/>
</dbReference>